<feature type="binding site" evidence="6">
    <location>
        <position position="41"/>
    </location>
    <ligand>
        <name>ATP</name>
        <dbReference type="ChEBI" id="CHEBI:30616"/>
    </ligand>
</feature>
<dbReference type="WBParaSite" id="PEQ_0000623401-mRNA-1">
    <property type="protein sequence ID" value="PEQ_0000623401-mRNA-1"/>
    <property type="gene ID" value="PEQ_0000623401"/>
</dbReference>
<dbReference type="AlphaFoldDB" id="A0A914RW45"/>
<evidence type="ECO:0000256" key="5">
    <source>
        <dbReference type="ARBA" id="ARBA00022840"/>
    </source>
</evidence>
<evidence type="ECO:0000313" key="8">
    <source>
        <dbReference type="WBParaSite" id="PEQ_0000623401-mRNA-1"/>
    </source>
</evidence>
<keyword evidence="2" id="KW-0808">Transferase</keyword>
<dbReference type="InterPro" id="IPR017441">
    <property type="entry name" value="Protein_kinase_ATP_BS"/>
</dbReference>
<evidence type="ECO:0000313" key="7">
    <source>
        <dbReference type="Proteomes" id="UP000887564"/>
    </source>
</evidence>
<dbReference type="Gene3D" id="1.10.510.10">
    <property type="entry name" value="Transferase(Phosphotransferase) domain 1"/>
    <property type="match status" value="1"/>
</dbReference>
<evidence type="ECO:0000256" key="2">
    <source>
        <dbReference type="ARBA" id="ARBA00022679"/>
    </source>
</evidence>
<keyword evidence="4" id="KW-0418">Kinase</keyword>
<reference evidence="8" key="1">
    <citation type="submission" date="2022-11" db="UniProtKB">
        <authorList>
            <consortium name="WormBaseParasite"/>
        </authorList>
    </citation>
    <scope>IDENTIFICATION</scope>
</reference>
<sequence length="97" mass="10770">MCYAASEVLNEIGSGAFGKVFRVCLKHEPGKSLSFCVFIAKFYASWQSRAQLYTVLQYAMGYGDLFTLWRDYGPFGEQTLMVYGAEIALAIGMLSLA</sequence>
<dbReference type="PANTHER" id="PTHR24355:SF1">
    <property type="entry name" value="RIBOSOMAL PROTEIN S6 KINASE-RELATED PROTEIN"/>
    <property type="match status" value="1"/>
</dbReference>
<evidence type="ECO:0000256" key="3">
    <source>
        <dbReference type="ARBA" id="ARBA00022741"/>
    </source>
</evidence>
<keyword evidence="5 6" id="KW-0067">ATP-binding</keyword>
<dbReference type="InterPro" id="IPR011009">
    <property type="entry name" value="Kinase-like_dom_sf"/>
</dbReference>
<protein>
    <submittedName>
        <fullName evidence="8">Protein kinase domain-containing protein</fullName>
    </submittedName>
</protein>
<keyword evidence="3 6" id="KW-0547">Nucleotide-binding</keyword>
<evidence type="ECO:0000256" key="1">
    <source>
        <dbReference type="ARBA" id="ARBA00022527"/>
    </source>
</evidence>
<dbReference type="GO" id="GO:0004674">
    <property type="term" value="F:protein serine/threonine kinase activity"/>
    <property type="evidence" value="ECO:0007669"/>
    <property type="project" value="UniProtKB-KW"/>
</dbReference>
<dbReference type="PANTHER" id="PTHR24355">
    <property type="entry name" value="G PROTEIN-COUPLED RECEPTOR KINASE/RIBOSOMAL PROTEIN S6 KINASE"/>
    <property type="match status" value="1"/>
</dbReference>
<proteinExistence type="predicted"/>
<accession>A0A914RW45</accession>
<keyword evidence="1" id="KW-0723">Serine/threonine-protein kinase</keyword>
<dbReference type="PROSITE" id="PS00107">
    <property type="entry name" value="PROTEIN_KINASE_ATP"/>
    <property type="match status" value="1"/>
</dbReference>
<organism evidence="7 8">
    <name type="scientific">Parascaris equorum</name>
    <name type="common">Equine roundworm</name>
    <dbReference type="NCBI Taxonomy" id="6256"/>
    <lineage>
        <taxon>Eukaryota</taxon>
        <taxon>Metazoa</taxon>
        <taxon>Ecdysozoa</taxon>
        <taxon>Nematoda</taxon>
        <taxon>Chromadorea</taxon>
        <taxon>Rhabditida</taxon>
        <taxon>Spirurina</taxon>
        <taxon>Ascaridomorpha</taxon>
        <taxon>Ascaridoidea</taxon>
        <taxon>Ascarididae</taxon>
        <taxon>Parascaris</taxon>
    </lineage>
</organism>
<dbReference type="GO" id="GO:0005524">
    <property type="term" value="F:ATP binding"/>
    <property type="evidence" value="ECO:0007669"/>
    <property type="project" value="UniProtKB-UniRule"/>
</dbReference>
<evidence type="ECO:0000256" key="6">
    <source>
        <dbReference type="PROSITE-ProRule" id="PRU10141"/>
    </source>
</evidence>
<dbReference type="Proteomes" id="UP000887564">
    <property type="component" value="Unplaced"/>
</dbReference>
<keyword evidence="7" id="KW-1185">Reference proteome</keyword>
<dbReference type="Gene3D" id="3.30.200.20">
    <property type="entry name" value="Phosphorylase Kinase, domain 1"/>
    <property type="match status" value="1"/>
</dbReference>
<name>A0A914RW45_PAREQ</name>
<dbReference type="SUPFAM" id="SSF56112">
    <property type="entry name" value="Protein kinase-like (PK-like)"/>
    <property type="match status" value="1"/>
</dbReference>
<evidence type="ECO:0000256" key="4">
    <source>
        <dbReference type="ARBA" id="ARBA00022777"/>
    </source>
</evidence>